<dbReference type="EMBL" id="HACA01007017">
    <property type="protein sequence ID" value="CDW24378.1"/>
    <property type="molecule type" value="Transcribed_RNA"/>
</dbReference>
<accession>A0A0K2TEE4</accession>
<dbReference type="AlphaFoldDB" id="A0A0K2TEE4"/>
<name>A0A0K2TEE4_LEPSM</name>
<protein>
    <submittedName>
        <fullName evidence="1">Uncharacterized protein</fullName>
    </submittedName>
</protein>
<organism evidence="1">
    <name type="scientific">Lepeophtheirus salmonis</name>
    <name type="common">Salmon louse</name>
    <name type="synonym">Caligus salmonis</name>
    <dbReference type="NCBI Taxonomy" id="72036"/>
    <lineage>
        <taxon>Eukaryota</taxon>
        <taxon>Metazoa</taxon>
        <taxon>Ecdysozoa</taxon>
        <taxon>Arthropoda</taxon>
        <taxon>Crustacea</taxon>
        <taxon>Multicrustacea</taxon>
        <taxon>Hexanauplia</taxon>
        <taxon>Copepoda</taxon>
        <taxon>Siphonostomatoida</taxon>
        <taxon>Caligidae</taxon>
        <taxon>Lepeophtheirus</taxon>
    </lineage>
</organism>
<proteinExistence type="predicted"/>
<sequence>MAFSFYRSVFGYFVPVQRQTPTFKIKRSTLSTWYLRGFLNTTYSNFFHLLIYAFAKSQELHNEASNSLKLILELLLTNSLSTEYFRILLKLPENTRKSDKQIAFCMV</sequence>
<evidence type="ECO:0000313" key="1">
    <source>
        <dbReference type="EMBL" id="CDW24378.1"/>
    </source>
</evidence>
<reference evidence="1" key="1">
    <citation type="submission" date="2014-05" db="EMBL/GenBank/DDBJ databases">
        <authorList>
            <person name="Chronopoulou M."/>
        </authorList>
    </citation>
    <scope>NUCLEOTIDE SEQUENCE</scope>
    <source>
        <tissue evidence="1">Whole organism</tissue>
    </source>
</reference>